<organism evidence="2">
    <name type="scientific">viral metagenome</name>
    <dbReference type="NCBI Taxonomy" id="1070528"/>
    <lineage>
        <taxon>unclassified sequences</taxon>
        <taxon>metagenomes</taxon>
        <taxon>organismal metagenomes</taxon>
    </lineage>
</organism>
<accession>A0A6C0JBU9</accession>
<proteinExistence type="predicted"/>
<evidence type="ECO:0000313" key="2">
    <source>
        <dbReference type="EMBL" id="QHU02166.1"/>
    </source>
</evidence>
<reference evidence="2" key="1">
    <citation type="journal article" date="2020" name="Nature">
        <title>Giant virus diversity and host interactions through global metagenomics.</title>
        <authorList>
            <person name="Schulz F."/>
            <person name="Roux S."/>
            <person name="Paez-Espino D."/>
            <person name="Jungbluth S."/>
            <person name="Walsh D.A."/>
            <person name="Denef V.J."/>
            <person name="McMahon K.D."/>
            <person name="Konstantinidis K.T."/>
            <person name="Eloe-Fadrosh E.A."/>
            <person name="Kyrpides N.C."/>
            <person name="Woyke T."/>
        </authorList>
    </citation>
    <scope>NUCLEOTIDE SEQUENCE</scope>
    <source>
        <strain evidence="2">GVMAG-M-3300025880-75</strain>
    </source>
</reference>
<dbReference type="EMBL" id="MN740355">
    <property type="protein sequence ID" value="QHU02166.1"/>
    <property type="molecule type" value="Genomic_DNA"/>
</dbReference>
<sequence length="741" mass="81991">MSRVEGFDYEGRKEEQRGFLKETDKYWGSRLFPQVIKDVDKESKFLELSKDKTKLNKISPTGTVGKSKLVDKIEKCNLINITGNCGEIEENGCGYCWDTNKIIYGDATGPATDVCSKKNWIAPGPGAGYNCQKKKDQEICKKMTDCGDTAGDRSICAWCPLKGTGVPKKPGLNGGWVAKYPEDKCDWQSQLEGESAKKISFLGWSPSKGGYPRRGKSNADGSMTPAPSPYGAPLDRGEGDCDADSDCGPGMKCGHDGRGPDGKSGVPGLKNPDGSALTPNAGYKDYCYDPNAAPKFEGNLISPVDCARFKQLFPCVGPTMLSGPHTSECLQSLWKKSGCVGDLKTQVSDRTDYSNWNSVGYSQVQDNMKKDIYEKAKNGTDYTKASQRYKQCFNEDINPCEKRFKPRPNSCVQKIYDSTGCSASGKLNPSNTLSWPNGYVDDMWKKGQQGGWSVNTYKSKLFNIKRQMQSGLLNPKTDFDNTINTSMMCNGKMPEIPWDKPCWRDFTIILSTIPGVTENPTNLNLSFNGSSASFKSLLTVGGRGSWKNEFAWVGKYEITKSKYDGKYFPFWNFIRESRNYWNNNWDIFKTRLLTVPSVSSGTTSVNSKWGGWSNPGWLKRPKGQGDCDSDANCGPGLKCSQNPKKLPGVVDGGAIKPNNWGAGRDFCYDPNDATFNGGGEDMLAFLDRSRFDDFIQTTTSASTANSKGYFLKVGLKKYVSKQAFMNENFPYWLFLRTASVN</sequence>
<dbReference type="AlphaFoldDB" id="A0A6C0JBU9"/>
<name>A0A6C0JBU9_9ZZZZ</name>
<feature type="region of interest" description="Disordered" evidence="1">
    <location>
        <begin position="209"/>
        <end position="276"/>
    </location>
</feature>
<evidence type="ECO:0000256" key="1">
    <source>
        <dbReference type="SAM" id="MobiDB-lite"/>
    </source>
</evidence>
<protein>
    <submittedName>
        <fullName evidence="2">Uncharacterized protein</fullName>
    </submittedName>
</protein>